<sequence length="311" mass="33923">MEYYLKDLLKPLRPGSSQLPPSPPRQSDASCSSRALTPTPLKGPLPGKCLKTFVDISESIKPGYKRSLADMSVSKGSTILRTFSSLCGGGWLGVTEMSPSSLLDPLLGGGGGDVKDKRHFDYLCYLIWRAAGAQVEGGEGRAELLAGVGGVLARFILTDQVVGVKNIEGGTFSEVVKGRFGEVLRAFEGAGLVEAYGVQGGDGRKGRENVFEPFDEFDDEDFEVGREVNLVIEIKRPAWLTSALQINGESSLFSPDFITTTLKESLQGTFVGVRPVHTYFIDDVYRPNPTEYFPTSELLQFTMYKIPNQMD</sequence>
<dbReference type="Proteomes" id="UP001165082">
    <property type="component" value="Unassembled WGS sequence"/>
</dbReference>
<evidence type="ECO:0000313" key="2">
    <source>
        <dbReference type="EMBL" id="GMH46738.1"/>
    </source>
</evidence>
<keyword evidence="3" id="KW-1185">Reference proteome</keyword>
<reference evidence="2" key="1">
    <citation type="submission" date="2022-07" db="EMBL/GenBank/DDBJ databases">
        <title>Genome analysis of Parmales, a sister group of diatoms, reveals the evolutionary specialization of diatoms from phago-mixotrophs to photoautotrophs.</title>
        <authorList>
            <person name="Ban H."/>
            <person name="Sato S."/>
            <person name="Yoshikawa S."/>
            <person name="Kazumasa Y."/>
            <person name="Nakamura Y."/>
            <person name="Ichinomiya M."/>
            <person name="Saitoh K."/>
            <person name="Sato N."/>
            <person name="Blanc-Mathieu R."/>
            <person name="Endo H."/>
            <person name="Kuwata A."/>
            <person name="Ogata H."/>
        </authorList>
    </citation>
    <scope>NUCLEOTIDE SEQUENCE</scope>
</reference>
<proteinExistence type="predicted"/>
<name>A0A9W7DQ70_9STRA</name>
<gene>
    <name evidence="2" type="ORF">TrRE_jg4770</name>
</gene>
<evidence type="ECO:0000256" key="1">
    <source>
        <dbReference type="SAM" id="MobiDB-lite"/>
    </source>
</evidence>
<protein>
    <submittedName>
        <fullName evidence="2">Uncharacterized protein</fullName>
    </submittedName>
</protein>
<organism evidence="2 3">
    <name type="scientific">Triparma retinervis</name>
    <dbReference type="NCBI Taxonomy" id="2557542"/>
    <lineage>
        <taxon>Eukaryota</taxon>
        <taxon>Sar</taxon>
        <taxon>Stramenopiles</taxon>
        <taxon>Ochrophyta</taxon>
        <taxon>Bolidophyceae</taxon>
        <taxon>Parmales</taxon>
        <taxon>Triparmaceae</taxon>
        <taxon>Triparma</taxon>
    </lineage>
</organism>
<evidence type="ECO:0000313" key="3">
    <source>
        <dbReference type="Proteomes" id="UP001165082"/>
    </source>
</evidence>
<comment type="caution">
    <text evidence="2">The sequence shown here is derived from an EMBL/GenBank/DDBJ whole genome shotgun (WGS) entry which is preliminary data.</text>
</comment>
<accession>A0A9W7DQ70</accession>
<dbReference type="OrthoDB" id="45666at2759"/>
<dbReference type="AlphaFoldDB" id="A0A9W7DQ70"/>
<dbReference type="EMBL" id="BRXZ01001808">
    <property type="protein sequence ID" value="GMH46738.1"/>
    <property type="molecule type" value="Genomic_DNA"/>
</dbReference>
<feature type="region of interest" description="Disordered" evidence="1">
    <location>
        <begin position="11"/>
        <end position="39"/>
    </location>
</feature>